<dbReference type="Gene3D" id="2.10.60.10">
    <property type="entry name" value="CD59"/>
    <property type="match status" value="1"/>
</dbReference>
<keyword evidence="1" id="KW-0472">Membrane</keyword>
<reference evidence="2" key="1">
    <citation type="submission" date="2023-07" db="EMBL/GenBank/DDBJ databases">
        <authorList>
            <consortium name="CYATHOMIX"/>
        </authorList>
    </citation>
    <scope>NUCLEOTIDE SEQUENCE</scope>
    <source>
        <strain evidence="2">N/A</strain>
    </source>
</reference>
<keyword evidence="1" id="KW-0812">Transmembrane</keyword>
<accession>A0AA36H7T1</accession>
<evidence type="ECO:0000313" key="2">
    <source>
        <dbReference type="EMBL" id="CAJ0605701.1"/>
    </source>
</evidence>
<feature type="transmembrane region" description="Helical" evidence="1">
    <location>
        <begin position="12"/>
        <end position="32"/>
    </location>
</feature>
<keyword evidence="3" id="KW-1185">Reference proteome</keyword>
<evidence type="ECO:0000256" key="1">
    <source>
        <dbReference type="SAM" id="Phobius"/>
    </source>
</evidence>
<dbReference type="SUPFAM" id="SSF57302">
    <property type="entry name" value="Snake toxin-like"/>
    <property type="match status" value="1"/>
</dbReference>
<dbReference type="InterPro" id="IPR045860">
    <property type="entry name" value="Snake_toxin-like_sf"/>
</dbReference>
<dbReference type="EMBL" id="CATQJL010000316">
    <property type="protein sequence ID" value="CAJ0605701.1"/>
    <property type="molecule type" value="Genomic_DNA"/>
</dbReference>
<proteinExistence type="predicted"/>
<evidence type="ECO:0000313" key="3">
    <source>
        <dbReference type="Proteomes" id="UP001176961"/>
    </source>
</evidence>
<gene>
    <name evidence="2" type="ORF">CYNAS_LOCUS17684</name>
</gene>
<organism evidence="2 3">
    <name type="scientific">Cylicocyclus nassatus</name>
    <name type="common">Nematode worm</name>
    <dbReference type="NCBI Taxonomy" id="53992"/>
    <lineage>
        <taxon>Eukaryota</taxon>
        <taxon>Metazoa</taxon>
        <taxon>Ecdysozoa</taxon>
        <taxon>Nematoda</taxon>
        <taxon>Chromadorea</taxon>
        <taxon>Rhabditida</taxon>
        <taxon>Rhabditina</taxon>
        <taxon>Rhabditomorpha</taxon>
        <taxon>Strongyloidea</taxon>
        <taxon>Strongylidae</taxon>
        <taxon>Cylicocyclus</taxon>
    </lineage>
</organism>
<protein>
    <submittedName>
        <fullName evidence="2">Uncharacterized protein</fullName>
    </submittedName>
</protein>
<dbReference type="AlphaFoldDB" id="A0AA36H7T1"/>
<name>A0AA36H7T1_CYLNA</name>
<sequence>MRNAFEQMTSYGIFAVLFVSVGVATAIINCYSGSNSDGSRPKDTQPCDSQYCTRIFVKLNGVNTYNYGCDQTQLCKSEGRFVPYGDSEVYCCSWDLCNSSSKFSALFALFIFACFSLS</sequence>
<dbReference type="Proteomes" id="UP001176961">
    <property type="component" value="Unassembled WGS sequence"/>
</dbReference>
<comment type="caution">
    <text evidence="2">The sequence shown here is derived from an EMBL/GenBank/DDBJ whole genome shotgun (WGS) entry which is preliminary data.</text>
</comment>
<keyword evidence="1" id="KW-1133">Transmembrane helix</keyword>